<comment type="caution">
    <text evidence="2">The sequence shown here is derived from an EMBL/GenBank/DDBJ whole genome shotgun (WGS) entry which is preliminary data.</text>
</comment>
<sequence length="315" mass="34545">MIWLFLLVGSIAVTPFLIEHYRAPMSDGRRGSAPGQFAELSQGVTHFHLRGKAEGPLIVCVHGLTTPSFVWALLAKGLTAKGYRVLTYDLYGRGYSDRPDALHDKGFFNQQLVDLLAYLEIEHPFHLIGYSMGGAIAAGFAAACPERVRRLVLLAPAGMARADSPLINFIRDRGIAGLWLMLAIYPQQLRRGIRKEQKQGSVPCEVSEGQEAQLLFKGFVPAILSSLRGILRSPMEGEHMALRHNGLPVLAIWGAEDAVIPSSAIGYLAAWNRDVIHEVIDDAGHGLPYTHTDQILSHITAFLPVPEGDDWGHDT</sequence>
<dbReference type="PANTHER" id="PTHR43194:SF2">
    <property type="entry name" value="PEROXISOMAL MEMBRANE PROTEIN LPX1"/>
    <property type="match status" value="1"/>
</dbReference>
<gene>
    <name evidence="2" type="ORF">C8N30_1832</name>
</gene>
<dbReference type="SUPFAM" id="SSF53474">
    <property type="entry name" value="alpha/beta-Hydrolases"/>
    <property type="match status" value="1"/>
</dbReference>
<dbReference type="AlphaFoldDB" id="A0A420DSY7"/>
<dbReference type="InterPro" id="IPR000073">
    <property type="entry name" value="AB_hydrolase_1"/>
</dbReference>
<keyword evidence="3" id="KW-1185">Reference proteome</keyword>
<dbReference type="PANTHER" id="PTHR43194">
    <property type="entry name" value="HYDROLASE ALPHA/BETA FOLD FAMILY"/>
    <property type="match status" value="1"/>
</dbReference>
<dbReference type="InterPro" id="IPR029058">
    <property type="entry name" value="AB_hydrolase_fold"/>
</dbReference>
<name>A0A420DSY7_9RHOB</name>
<evidence type="ECO:0000313" key="2">
    <source>
        <dbReference type="EMBL" id="RKE97237.1"/>
    </source>
</evidence>
<reference evidence="2 3" key="1">
    <citation type="submission" date="2018-09" db="EMBL/GenBank/DDBJ databases">
        <title>Genomic Encyclopedia of Archaeal and Bacterial Type Strains, Phase II (KMG-II): from individual species to whole genera.</title>
        <authorList>
            <person name="Goeker M."/>
        </authorList>
    </citation>
    <scope>NUCLEOTIDE SEQUENCE [LARGE SCALE GENOMIC DNA]</scope>
    <source>
        <strain evidence="2 3">DSM 11458</strain>
    </source>
</reference>
<dbReference type="Proteomes" id="UP000284407">
    <property type="component" value="Unassembled WGS sequence"/>
</dbReference>
<evidence type="ECO:0000259" key="1">
    <source>
        <dbReference type="Pfam" id="PF12697"/>
    </source>
</evidence>
<evidence type="ECO:0000313" key="3">
    <source>
        <dbReference type="Proteomes" id="UP000284407"/>
    </source>
</evidence>
<dbReference type="PRINTS" id="PR00111">
    <property type="entry name" value="ABHYDROLASE"/>
</dbReference>
<accession>A0A420DSY7</accession>
<feature type="domain" description="AB hydrolase-1" evidence="1">
    <location>
        <begin position="58"/>
        <end position="294"/>
    </location>
</feature>
<organism evidence="2 3">
    <name type="scientific">Sulfitobacter guttiformis</name>
    <dbReference type="NCBI Taxonomy" id="74349"/>
    <lineage>
        <taxon>Bacteria</taxon>
        <taxon>Pseudomonadati</taxon>
        <taxon>Pseudomonadota</taxon>
        <taxon>Alphaproteobacteria</taxon>
        <taxon>Rhodobacterales</taxon>
        <taxon>Roseobacteraceae</taxon>
        <taxon>Sulfitobacter</taxon>
    </lineage>
</organism>
<dbReference type="InterPro" id="IPR050228">
    <property type="entry name" value="Carboxylesterase_BioH"/>
</dbReference>
<dbReference type="RefSeq" id="WP_025064162.1">
    <property type="nucleotide sequence ID" value="NZ_RAQK01000001.1"/>
</dbReference>
<dbReference type="STRING" id="1443111.Z949_3861"/>
<dbReference type="Pfam" id="PF12697">
    <property type="entry name" value="Abhydrolase_6"/>
    <property type="match status" value="1"/>
</dbReference>
<dbReference type="EMBL" id="RAQK01000001">
    <property type="protein sequence ID" value="RKE97237.1"/>
    <property type="molecule type" value="Genomic_DNA"/>
</dbReference>
<dbReference type="Gene3D" id="3.40.50.1820">
    <property type="entry name" value="alpha/beta hydrolase"/>
    <property type="match status" value="1"/>
</dbReference>
<protein>
    <submittedName>
        <fullName evidence="2">Pimeloyl-ACP methyl ester carboxylesterase</fullName>
    </submittedName>
</protein>
<dbReference type="OrthoDB" id="7267294at2"/>
<proteinExistence type="predicted"/>